<reference evidence="1 2" key="1">
    <citation type="submission" date="2018-11" db="EMBL/GenBank/DDBJ databases">
        <authorList>
            <person name="Mardanov A.V."/>
            <person name="Ravin N.V."/>
            <person name="Dedysh S.N."/>
        </authorList>
    </citation>
    <scope>NUCLEOTIDE SEQUENCE [LARGE SCALE GENOMIC DNA]</scope>
    <source>
        <strain evidence="1 2">AF10</strain>
    </source>
</reference>
<dbReference type="EMBL" id="RDSM01000001">
    <property type="protein sequence ID" value="RXH57051.1"/>
    <property type="molecule type" value="Genomic_DNA"/>
</dbReference>
<protein>
    <submittedName>
        <fullName evidence="1">Uncharacterized protein</fullName>
    </submittedName>
</protein>
<evidence type="ECO:0000313" key="1">
    <source>
        <dbReference type="EMBL" id="RXH57051.1"/>
    </source>
</evidence>
<dbReference type="AlphaFoldDB" id="A0A4Q0T649"/>
<keyword evidence="2" id="KW-1185">Reference proteome</keyword>
<evidence type="ECO:0000313" key="2">
    <source>
        <dbReference type="Proteomes" id="UP000289437"/>
    </source>
</evidence>
<name>A0A4Q0T649_9BACT</name>
<reference evidence="2" key="2">
    <citation type="submission" date="2019-02" db="EMBL/GenBank/DDBJ databases">
        <title>Granulicella sibirica sp. nov., a psychrotolerant acidobacterium isolated from an organic soil layer in forested tundra, West Siberia.</title>
        <authorList>
            <person name="Oshkin I.Y."/>
            <person name="Kulichevskaya I.S."/>
            <person name="Rijpstra W.I.C."/>
            <person name="Sinninghe Damste J.S."/>
            <person name="Rakitin A.L."/>
            <person name="Ravin N.V."/>
            <person name="Dedysh S.N."/>
        </authorList>
    </citation>
    <scope>NUCLEOTIDE SEQUENCE [LARGE SCALE GENOMIC DNA]</scope>
    <source>
        <strain evidence="2">AF10</strain>
    </source>
</reference>
<organism evidence="1 2">
    <name type="scientific">Granulicella sibirica</name>
    <dbReference type="NCBI Taxonomy" id="2479048"/>
    <lineage>
        <taxon>Bacteria</taxon>
        <taxon>Pseudomonadati</taxon>
        <taxon>Acidobacteriota</taxon>
        <taxon>Terriglobia</taxon>
        <taxon>Terriglobales</taxon>
        <taxon>Acidobacteriaceae</taxon>
        <taxon>Granulicella</taxon>
    </lineage>
</organism>
<dbReference type="Proteomes" id="UP000289437">
    <property type="component" value="Unassembled WGS sequence"/>
</dbReference>
<proteinExistence type="predicted"/>
<comment type="caution">
    <text evidence="1">The sequence shown here is derived from an EMBL/GenBank/DDBJ whole genome shotgun (WGS) entry which is preliminary data.</text>
</comment>
<gene>
    <name evidence="1" type="ORF">GRAN_0361</name>
</gene>
<sequence>MIRTPSELLSSFSATVMGAWHAGHDSGALFTGSGQQGEWSG</sequence>
<accession>A0A4Q0T649</accession>